<organism evidence="2">
    <name type="scientific">hydrothermal vent metagenome</name>
    <dbReference type="NCBI Taxonomy" id="652676"/>
    <lineage>
        <taxon>unclassified sequences</taxon>
        <taxon>metagenomes</taxon>
        <taxon>ecological metagenomes</taxon>
    </lineage>
</organism>
<keyword evidence="1" id="KW-0472">Membrane</keyword>
<gene>
    <name evidence="2" type="ORF">MNBD_GAMMA11-2416</name>
</gene>
<name>A0A3B0XA88_9ZZZZ</name>
<accession>A0A3B0XA88</accession>
<proteinExistence type="predicted"/>
<keyword evidence="1" id="KW-1133">Transmembrane helix</keyword>
<keyword evidence="1" id="KW-0812">Transmembrane</keyword>
<evidence type="ECO:0000256" key="1">
    <source>
        <dbReference type="SAM" id="Phobius"/>
    </source>
</evidence>
<feature type="transmembrane region" description="Helical" evidence="1">
    <location>
        <begin position="34"/>
        <end position="56"/>
    </location>
</feature>
<dbReference type="AlphaFoldDB" id="A0A3B0XA88"/>
<sequence length="59" mass="6854">MTLYSISHVIAFKHGKHLTDSHKQNRFILVMWKYAFLLFLAKGLLWLCIASGMLFLSVN</sequence>
<protein>
    <submittedName>
        <fullName evidence="2">Uncharacterized protein</fullName>
    </submittedName>
</protein>
<evidence type="ECO:0000313" key="2">
    <source>
        <dbReference type="EMBL" id="VAW61303.1"/>
    </source>
</evidence>
<dbReference type="EMBL" id="UOFG01000144">
    <property type="protein sequence ID" value="VAW61303.1"/>
    <property type="molecule type" value="Genomic_DNA"/>
</dbReference>
<reference evidence="2" key="1">
    <citation type="submission" date="2018-06" db="EMBL/GenBank/DDBJ databases">
        <authorList>
            <person name="Zhirakovskaya E."/>
        </authorList>
    </citation>
    <scope>NUCLEOTIDE SEQUENCE</scope>
</reference>